<feature type="non-terminal residue" evidence="2">
    <location>
        <position position="318"/>
    </location>
</feature>
<feature type="region of interest" description="Disordered" evidence="1">
    <location>
        <begin position="57"/>
        <end position="84"/>
    </location>
</feature>
<dbReference type="AlphaFoldDB" id="A0AAN8V7A7"/>
<dbReference type="InterPro" id="IPR053223">
    <property type="entry name" value="Prob_Methyltransferase"/>
</dbReference>
<comment type="caution">
    <text evidence="2">The sequence shown here is derived from an EMBL/GenBank/DDBJ whole genome shotgun (WGS) entry which is preliminary data.</text>
</comment>
<sequence length="318" mass="35309">MQTQLGTLLEQLQSENPESKAVSRFSNQVLSIALSLDKLVNDLSNFYSSLPPDGHGLSNVEDFSQPQEGEVEERPSPGKDFNSAELHNYTTTKSYRQRGKKNFLGVGANFPNIGSACTNMAWSLDQFMSYKTYGICPDDSTFPRGSWLRGWGLPKNESVSSEFTVDEVLGLKPGEFRIGLDFSPTTGTFAAIMRDRNVTIASPTLNLGPPFNVVIALRGFLPLYITIASRSPFFDNTLDIVHSNLAGLIEIYSRHKKLLRRVAPKVDKLGNELFPSATLEDQLEFSSIRVLKVCCYPLRNGHNIMETVTMGQAYPLRG</sequence>
<gene>
    <name evidence="2" type="ORF">RJ641_006665</name>
</gene>
<evidence type="ECO:0000313" key="2">
    <source>
        <dbReference type="EMBL" id="KAK6928074.1"/>
    </source>
</evidence>
<dbReference type="PANTHER" id="PTHR44067">
    <property type="entry name" value="S-ADENOSYL-L-METHIONINE-DEPENDENT METHYLTRANSFERASE SUPERFAMILY PROTEIN-RELATED"/>
    <property type="match status" value="1"/>
</dbReference>
<keyword evidence="3" id="KW-1185">Reference proteome</keyword>
<protein>
    <submittedName>
        <fullName evidence="2">Uncharacterized protein</fullName>
    </submittedName>
</protein>
<reference evidence="2 3" key="1">
    <citation type="submission" date="2023-12" db="EMBL/GenBank/DDBJ databases">
        <title>A high-quality genome assembly for Dillenia turbinata (Dilleniales).</title>
        <authorList>
            <person name="Chanderbali A."/>
        </authorList>
    </citation>
    <scope>NUCLEOTIDE SEQUENCE [LARGE SCALE GENOMIC DNA]</scope>
    <source>
        <strain evidence="2">LSX21</strain>
        <tissue evidence="2">Leaf</tissue>
    </source>
</reference>
<dbReference type="Proteomes" id="UP001370490">
    <property type="component" value="Unassembled WGS sequence"/>
</dbReference>
<proteinExistence type="predicted"/>
<accession>A0AAN8V7A7</accession>
<evidence type="ECO:0000256" key="1">
    <source>
        <dbReference type="SAM" id="MobiDB-lite"/>
    </source>
</evidence>
<dbReference type="EMBL" id="JBAMMX010000014">
    <property type="protein sequence ID" value="KAK6928074.1"/>
    <property type="molecule type" value="Genomic_DNA"/>
</dbReference>
<dbReference type="PANTHER" id="PTHR44067:SF12">
    <property type="entry name" value="METHYLTRANSFERASE TYPE 11 DOMAIN-CONTAINING PROTEIN"/>
    <property type="match status" value="1"/>
</dbReference>
<name>A0AAN8V7A7_9MAGN</name>
<organism evidence="2 3">
    <name type="scientific">Dillenia turbinata</name>
    <dbReference type="NCBI Taxonomy" id="194707"/>
    <lineage>
        <taxon>Eukaryota</taxon>
        <taxon>Viridiplantae</taxon>
        <taxon>Streptophyta</taxon>
        <taxon>Embryophyta</taxon>
        <taxon>Tracheophyta</taxon>
        <taxon>Spermatophyta</taxon>
        <taxon>Magnoliopsida</taxon>
        <taxon>eudicotyledons</taxon>
        <taxon>Gunneridae</taxon>
        <taxon>Pentapetalae</taxon>
        <taxon>Dilleniales</taxon>
        <taxon>Dilleniaceae</taxon>
        <taxon>Dillenia</taxon>
    </lineage>
</organism>
<evidence type="ECO:0000313" key="3">
    <source>
        <dbReference type="Proteomes" id="UP001370490"/>
    </source>
</evidence>